<gene>
    <name evidence="1" type="ORF">M595_3290</name>
</gene>
<accession>U7QI41</accession>
<protein>
    <submittedName>
        <fullName evidence="1">Uncharacterized protein</fullName>
    </submittedName>
</protein>
<sequence length="50" mass="5609">MQTGETVLLTFENLAVHFSVDFLTKISEIFFRFRLGIGSKMLGVSRVQSG</sequence>
<dbReference type="EMBL" id="AUZM01000031">
    <property type="protein sequence ID" value="ERT06755.1"/>
    <property type="molecule type" value="Genomic_DNA"/>
</dbReference>
<dbReference type="AlphaFoldDB" id="U7QI41"/>
<proteinExistence type="predicted"/>
<evidence type="ECO:0000313" key="1">
    <source>
        <dbReference type="EMBL" id="ERT06755.1"/>
    </source>
</evidence>
<reference evidence="1 2" key="1">
    <citation type="journal article" date="2013" name="Front. Microbiol.">
        <title>Comparative genomic analyses of the cyanobacterium, Lyngbya aestuarii BL J, a powerful hydrogen producer.</title>
        <authorList>
            <person name="Kothari A."/>
            <person name="Vaughn M."/>
            <person name="Garcia-Pichel F."/>
        </authorList>
    </citation>
    <scope>NUCLEOTIDE SEQUENCE [LARGE SCALE GENOMIC DNA]</scope>
    <source>
        <strain evidence="1 2">BL J</strain>
    </source>
</reference>
<keyword evidence="2" id="KW-1185">Reference proteome</keyword>
<dbReference type="Proteomes" id="UP000017127">
    <property type="component" value="Unassembled WGS sequence"/>
</dbReference>
<evidence type="ECO:0000313" key="2">
    <source>
        <dbReference type="Proteomes" id="UP000017127"/>
    </source>
</evidence>
<name>U7QI41_9CYAN</name>
<comment type="caution">
    <text evidence="1">The sequence shown here is derived from an EMBL/GenBank/DDBJ whole genome shotgun (WGS) entry which is preliminary data.</text>
</comment>
<organism evidence="1 2">
    <name type="scientific">Lyngbya aestuarii BL J</name>
    <dbReference type="NCBI Taxonomy" id="1348334"/>
    <lineage>
        <taxon>Bacteria</taxon>
        <taxon>Bacillati</taxon>
        <taxon>Cyanobacteriota</taxon>
        <taxon>Cyanophyceae</taxon>
        <taxon>Oscillatoriophycideae</taxon>
        <taxon>Oscillatoriales</taxon>
        <taxon>Microcoleaceae</taxon>
        <taxon>Lyngbya</taxon>
    </lineage>
</organism>